<protein>
    <submittedName>
        <fullName evidence="1">Uncharacterized protein</fullName>
    </submittedName>
</protein>
<sequence>MAAPGVATRKKFYFDQLQLVAETRKTSQQRQWAKHLRERVLGGKYVKFSAVRDVEKLRRMLVGLKVANGLDVSSFAFDDTLKKVNEKVNEIVYDTLADFPARTSQAEMFVFLWRPTTPPSEMSGVPCSTWSRGA</sequence>
<organism evidence="1 2">
    <name type="scientific">Cymbomonas tetramitiformis</name>
    <dbReference type="NCBI Taxonomy" id="36881"/>
    <lineage>
        <taxon>Eukaryota</taxon>
        <taxon>Viridiplantae</taxon>
        <taxon>Chlorophyta</taxon>
        <taxon>Pyramimonadophyceae</taxon>
        <taxon>Pyramimonadales</taxon>
        <taxon>Pyramimonadaceae</taxon>
        <taxon>Cymbomonas</taxon>
    </lineage>
</organism>
<reference evidence="1 2" key="1">
    <citation type="journal article" date="2015" name="Genome Biol. Evol.">
        <title>Comparative Genomics of a Bacterivorous Green Alga Reveals Evolutionary Causalities and Consequences of Phago-Mixotrophic Mode of Nutrition.</title>
        <authorList>
            <person name="Burns J.A."/>
            <person name="Paasch A."/>
            <person name="Narechania A."/>
            <person name="Kim E."/>
        </authorList>
    </citation>
    <scope>NUCLEOTIDE SEQUENCE [LARGE SCALE GENOMIC DNA]</scope>
    <source>
        <strain evidence="1 2">PLY_AMNH</strain>
    </source>
</reference>
<dbReference type="AlphaFoldDB" id="A0AAE0BB49"/>
<accession>A0AAE0BB49</accession>
<dbReference type="EMBL" id="LGRX02035740">
    <property type="protein sequence ID" value="KAK3233351.1"/>
    <property type="molecule type" value="Genomic_DNA"/>
</dbReference>
<name>A0AAE0BB49_9CHLO</name>
<comment type="caution">
    <text evidence="1">The sequence shown here is derived from an EMBL/GenBank/DDBJ whole genome shotgun (WGS) entry which is preliminary data.</text>
</comment>
<gene>
    <name evidence="1" type="ORF">CYMTET_56344</name>
</gene>
<evidence type="ECO:0000313" key="1">
    <source>
        <dbReference type="EMBL" id="KAK3233351.1"/>
    </source>
</evidence>
<keyword evidence="2" id="KW-1185">Reference proteome</keyword>
<proteinExistence type="predicted"/>
<dbReference type="Proteomes" id="UP001190700">
    <property type="component" value="Unassembled WGS sequence"/>
</dbReference>
<evidence type="ECO:0000313" key="2">
    <source>
        <dbReference type="Proteomes" id="UP001190700"/>
    </source>
</evidence>